<dbReference type="InterPro" id="IPR011889">
    <property type="entry name" value="Liste_lipo_26"/>
</dbReference>
<dbReference type="SUPFAM" id="SSF55486">
    <property type="entry name" value="Metalloproteases ('zincins'), catalytic domain"/>
    <property type="match status" value="1"/>
</dbReference>
<dbReference type="RefSeq" id="WP_317051794.1">
    <property type="nucleotide sequence ID" value="NZ_CP140878.1"/>
</dbReference>
<dbReference type="Gene3D" id="3.80.10.10">
    <property type="entry name" value="Ribonuclease Inhibitor"/>
    <property type="match status" value="1"/>
</dbReference>
<dbReference type="EMBL" id="JAWJAX010000001">
    <property type="protein sequence ID" value="MDV2910333.1"/>
    <property type="molecule type" value="Genomic_DNA"/>
</dbReference>
<name>A0AAW8YK90_PEDAC</name>
<dbReference type="Gene3D" id="3.40.390.10">
    <property type="entry name" value="Collagenase (Catalytic Domain)"/>
    <property type="match status" value="1"/>
</dbReference>
<dbReference type="GO" id="GO:0008237">
    <property type="term" value="F:metallopeptidase activity"/>
    <property type="evidence" value="ECO:0007669"/>
    <property type="project" value="InterPro"/>
</dbReference>
<dbReference type="Pfam" id="PF03382">
    <property type="entry name" value="DUF285"/>
    <property type="match status" value="1"/>
</dbReference>
<comment type="caution">
    <text evidence="1">The sequence shown here is derived from an EMBL/GenBank/DDBJ whole genome shotgun (WGS) entry which is preliminary data.</text>
</comment>
<dbReference type="InterPro" id="IPR005046">
    <property type="entry name" value="DUF285"/>
</dbReference>
<reference evidence="1" key="1">
    <citation type="journal article" date="2023" name="PeerJ">
        <title>Selection and evaluation of lactic acid bacteria from chicken feces in Thailand as potential probiotics.</title>
        <authorList>
            <person name="Khurajog B."/>
            <person name="Disastra Y."/>
            <person name="Lawwyne L.D."/>
            <person name="Sirichokchatchawan W."/>
            <person name="Niyomtham W."/>
            <person name="Yindee J."/>
            <person name="Hampson D.J."/>
            <person name="Prapasarakul N."/>
        </authorList>
    </citation>
    <scope>NUCLEOTIDE SEQUENCE</scope>
    <source>
        <strain evidence="1">BF14</strain>
    </source>
</reference>
<dbReference type="InterPro" id="IPR024079">
    <property type="entry name" value="MetalloPept_cat_dom_sf"/>
</dbReference>
<dbReference type="InterPro" id="IPR032675">
    <property type="entry name" value="LRR_dom_sf"/>
</dbReference>
<evidence type="ECO:0000313" key="2">
    <source>
        <dbReference type="Proteomes" id="UP001280415"/>
    </source>
</evidence>
<dbReference type="Proteomes" id="UP001280415">
    <property type="component" value="Unassembled WGS sequence"/>
</dbReference>
<protein>
    <submittedName>
        <fullName evidence="1">BspA family leucine-rich repeat surface protein</fullName>
    </submittedName>
</protein>
<reference evidence="1" key="2">
    <citation type="submission" date="2023-10" db="EMBL/GenBank/DDBJ databases">
        <authorList>
            <person name="Khurajog B."/>
        </authorList>
    </citation>
    <scope>NUCLEOTIDE SEQUENCE</scope>
    <source>
        <strain evidence="1">BF14</strain>
    </source>
</reference>
<dbReference type="SUPFAM" id="SSF52058">
    <property type="entry name" value="L domain-like"/>
    <property type="match status" value="1"/>
</dbReference>
<proteinExistence type="predicted"/>
<sequence>MKQRSRGIVGSFVLIFFAIIFILFFTTSARATADSNVRGNAITWGDSYWTLANSGELILANGEIGHAPALNKVLEDNGIDPKTVKSIEFTKPTSANSIVGMFGHLPNLQSIEGLDKLAYSGNAAQMFRGDSAIRSVDFNKFNTSKITNMTYMFWGAGFENLDLQSFNTSNVTSLYGMFNGTSNLRTLNVSNFDTGKVNSMDYLFYGSGIVELDLSGWNTSNVTSMIQMFYNCRNLDSVNVTSFDTTKVTSMYEMFSGAALTKLDLSSFKIEQIETTKMFSNARNLKQLKLGKKSQLSSDMQLPEVPSTGMYTGHWQNVGVGTVDEPMGDHIWTSAELLKNFDAVTMGNDTFIWQKRATSKINTGTVSDYATDEMLTKYVSTASKPLRPYRYNVVLNNSYHFYTKVEDGQSENENQADLGDRTGATVYNQAEMPVQYTEGDRDGEKTKYVKVSFDGEKWYWVDQHALNLDLKSQYPKVNGEGAALLDDIFLGSTATFGFGGSSDRVNSQMIDNAFNSEGKIIYKSFAKESDFTTEDDQNKALKAFNDNLDRAAKSWNDAIGATILVKSSTTNERVSLRVGANAAGAGSQTLSGNTGIDSKLVEHALDPNSKNYEINLLFITMRHELGHSLGLEHSSNGQYYGMPDGYRFAIDDDVMNALLVYGSSNDYYPYTQKVITKNDINAIKLILANHNFENPQPETKITNFTKKVDRAIEK</sequence>
<evidence type="ECO:0000313" key="1">
    <source>
        <dbReference type="EMBL" id="MDV2910333.1"/>
    </source>
</evidence>
<accession>A0AAW8YK90</accession>
<dbReference type="NCBIfam" id="TIGR02167">
    <property type="entry name" value="Liste_lipo_26"/>
    <property type="match status" value="4"/>
</dbReference>
<gene>
    <name evidence="1" type="ORF">R0H03_00410</name>
</gene>
<dbReference type="AlphaFoldDB" id="A0AAW8YK90"/>
<organism evidence="1 2">
    <name type="scientific">Pediococcus acidilactici</name>
    <dbReference type="NCBI Taxonomy" id="1254"/>
    <lineage>
        <taxon>Bacteria</taxon>
        <taxon>Bacillati</taxon>
        <taxon>Bacillota</taxon>
        <taxon>Bacilli</taxon>
        <taxon>Lactobacillales</taxon>
        <taxon>Lactobacillaceae</taxon>
        <taxon>Pediococcus</taxon>
        <taxon>Pediococcus acidilactici group</taxon>
    </lineage>
</organism>